<reference evidence="1 2" key="1">
    <citation type="journal article" date="2019" name="Nat. Ecol. Evol.">
        <title>Megaphylogeny resolves global patterns of mushroom evolution.</title>
        <authorList>
            <person name="Varga T."/>
            <person name="Krizsan K."/>
            <person name="Foldi C."/>
            <person name="Dima B."/>
            <person name="Sanchez-Garcia M."/>
            <person name="Sanchez-Ramirez S."/>
            <person name="Szollosi G.J."/>
            <person name="Szarkandi J.G."/>
            <person name="Papp V."/>
            <person name="Albert L."/>
            <person name="Andreopoulos W."/>
            <person name="Angelini C."/>
            <person name="Antonin V."/>
            <person name="Barry K.W."/>
            <person name="Bougher N.L."/>
            <person name="Buchanan P."/>
            <person name="Buyck B."/>
            <person name="Bense V."/>
            <person name="Catcheside P."/>
            <person name="Chovatia M."/>
            <person name="Cooper J."/>
            <person name="Damon W."/>
            <person name="Desjardin D."/>
            <person name="Finy P."/>
            <person name="Geml J."/>
            <person name="Haridas S."/>
            <person name="Hughes K."/>
            <person name="Justo A."/>
            <person name="Karasinski D."/>
            <person name="Kautmanova I."/>
            <person name="Kiss B."/>
            <person name="Kocsube S."/>
            <person name="Kotiranta H."/>
            <person name="LaButti K.M."/>
            <person name="Lechner B.E."/>
            <person name="Liimatainen K."/>
            <person name="Lipzen A."/>
            <person name="Lukacs Z."/>
            <person name="Mihaltcheva S."/>
            <person name="Morgado L.N."/>
            <person name="Niskanen T."/>
            <person name="Noordeloos M.E."/>
            <person name="Ohm R.A."/>
            <person name="Ortiz-Santana B."/>
            <person name="Ovrebo C."/>
            <person name="Racz N."/>
            <person name="Riley R."/>
            <person name="Savchenko A."/>
            <person name="Shiryaev A."/>
            <person name="Soop K."/>
            <person name="Spirin V."/>
            <person name="Szebenyi C."/>
            <person name="Tomsovsky M."/>
            <person name="Tulloss R.E."/>
            <person name="Uehling J."/>
            <person name="Grigoriev I.V."/>
            <person name="Vagvolgyi C."/>
            <person name="Papp T."/>
            <person name="Martin F.M."/>
            <person name="Miettinen O."/>
            <person name="Hibbett D.S."/>
            <person name="Nagy L.G."/>
        </authorList>
    </citation>
    <scope>NUCLEOTIDE SEQUENCE [LARGE SCALE GENOMIC DNA]</scope>
    <source>
        <strain evidence="1 2">NL-1719</strain>
    </source>
</reference>
<dbReference type="EMBL" id="ML208773">
    <property type="protein sequence ID" value="TFK60456.1"/>
    <property type="molecule type" value="Genomic_DNA"/>
</dbReference>
<proteinExistence type="predicted"/>
<evidence type="ECO:0000313" key="1">
    <source>
        <dbReference type="EMBL" id="TFK60456.1"/>
    </source>
</evidence>
<protein>
    <submittedName>
        <fullName evidence="1">Uncharacterized protein</fullName>
    </submittedName>
</protein>
<organism evidence="1 2">
    <name type="scientific">Pluteus cervinus</name>
    <dbReference type="NCBI Taxonomy" id="181527"/>
    <lineage>
        <taxon>Eukaryota</taxon>
        <taxon>Fungi</taxon>
        <taxon>Dikarya</taxon>
        <taxon>Basidiomycota</taxon>
        <taxon>Agaricomycotina</taxon>
        <taxon>Agaricomycetes</taxon>
        <taxon>Agaricomycetidae</taxon>
        <taxon>Agaricales</taxon>
        <taxon>Pluteineae</taxon>
        <taxon>Pluteaceae</taxon>
        <taxon>Pluteus</taxon>
    </lineage>
</organism>
<evidence type="ECO:0000313" key="2">
    <source>
        <dbReference type="Proteomes" id="UP000308600"/>
    </source>
</evidence>
<keyword evidence="2" id="KW-1185">Reference proteome</keyword>
<name>A0ACD3A446_9AGAR</name>
<gene>
    <name evidence="1" type="ORF">BDN72DRAFT_864345</name>
</gene>
<sequence length="400" mass="45861">MAEAFVLSAQAEHERVIPAYPVLNIILNEEGRVETKVGQKQQAQLTEMAGVPGGPLIIHDNNLNRQNPHSFETTQLTGEWLCSRMNLEREPMDKEIVVLPASNKRPPIQAQRNWSASVRLTNTKSRGRQGDETSVEAVSIYAIRYELQVSENELTVVFLISIPYQHNLQRQVERHALIHVHSHILTDRPPNQHTTRLHVFKPSTWDSQWSQNNNTTSATGRQPLQNTRKSQDYQRKPLLLPGIIILVVAICTSSRNTGPLNRHLHRWSPLQTEKLCQGPLHLQTHHRYLNYSQTKRDVHWGGRMSTPSWCRRLCIWRRDESYDEDVTDNSCSETRKWALGKPTRIVAGVMGMMGRECLGGCLDGAERRIVGEEMEGLRVKGGVEWIDLNRRTFCQNLVDW</sequence>
<accession>A0ACD3A446</accession>
<dbReference type="Proteomes" id="UP000308600">
    <property type="component" value="Unassembled WGS sequence"/>
</dbReference>